<dbReference type="OMA" id="SERECPR"/>
<dbReference type="InterPro" id="IPR052108">
    <property type="entry name" value="MEGF/SIB"/>
</dbReference>
<protein>
    <recommendedName>
        <fullName evidence="4">EGF-like domain-containing protein</fullName>
    </recommendedName>
</protein>
<dbReference type="Proteomes" id="UP000002630">
    <property type="component" value="Linkage Group LG26"/>
</dbReference>
<feature type="disulfide bond" evidence="2">
    <location>
        <begin position="123"/>
        <end position="132"/>
    </location>
</feature>
<keyword evidence="1 2" id="KW-1015">Disulfide bond</keyword>
<reference evidence="5 6" key="1">
    <citation type="journal article" date="2010" name="Nature">
        <title>The Ectocarpus genome and the independent evolution of multicellularity in brown algae.</title>
        <authorList>
            <person name="Cock J.M."/>
            <person name="Sterck L."/>
            <person name="Rouze P."/>
            <person name="Scornet D."/>
            <person name="Allen A.E."/>
            <person name="Amoutzias G."/>
            <person name="Anthouard V."/>
            <person name="Artiguenave F."/>
            <person name="Aury J.M."/>
            <person name="Badger J.H."/>
            <person name="Beszteri B."/>
            <person name="Billiau K."/>
            <person name="Bonnet E."/>
            <person name="Bothwell J.H."/>
            <person name="Bowler C."/>
            <person name="Boyen C."/>
            <person name="Brownlee C."/>
            <person name="Carrano C.J."/>
            <person name="Charrier B."/>
            <person name="Cho G.Y."/>
            <person name="Coelho S.M."/>
            <person name="Collen J."/>
            <person name="Corre E."/>
            <person name="Da Silva C."/>
            <person name="Delage L."/>
            <person name="Delaroque N."/>
            <person name="Dittami S.M."/>
            <person name="Doulbeau S."/>
            <person name="Elias M."/>
            <person name="Farnham G."/>
            <person name="Gachon C.M."/>
            <person name="Gschloessl B."/>
            <person name="Heesch S."/>
            <person name="Jabbari K."/>
            <person name="Jubin C."/>
            <person name="Kawai H."/>
            <person name="Kimura K."/>
            <person name="Kloareg B."/>
            <person name="Kupper F.C."/>
            <person name="Lang D."/>
            <person name="Le Bail A."/>
            <person name="Leblanc C."/>
            <person name="Lerouge P."/>
            <person name="Lohr M."/>
            <person name="Lopez P.J."/>
            <person name="Martens C."/>
            <person name="Maumus F."/>
            <person name="Michel G."/>
            <person name="Miranda-Saavedra D."/>
            <person name="Morales J."/>
            <person name="Moreau H."/>
            <person name="Motomura T."/>
            <person name="Nagasato C."/>
            <person name="Napoli C.A."/>
            <person name="Nelson D.R."/>
            <person name="Nyvall-Collen P."/>
            <person name="Peters A.F."/>
            <person name="Pommier C."/>
            <person name="Potin P."/>
            <person name="Poulain J."/>
            <person name="Quesneville H."/>
            <person name="Read B."/>
            <person name="Rensing S.A."/>
            <person name="Ritter A."/>
            <person name="Rousvoal S."/>
            <person name="Samanta M."/>
            <person name="Samson G."/>
            <person name="Schroeder D.C."/>
            <person name="Segurens B."/>
            <person name="Strittmatter M."/>
            <person name="Tonon T."/>
            <person name="Tregear J.W."/>
            <person name="Valentin K."/>
            <person name="von Dassow P."/>
            <person name="Yamagishi T."/>
            <person name="Van de Peer Y."/>
            <person name="Wincker P."/>
        </authorList>
    </citation>
    <scope>NUCLEOTIDE SEQUENCE [LARGE SCALE GENOMIC DNA]</scope>
    <source>
        <strain evidence="6">Ec32 / CCAP1310/4</strain>
    </source>
</reference>
<dbReference type="PROSITE" id="PS50026">
    <property type="entry name" value="EGF_3"/>
    <property type="match status" value="1"/>
</dbReference>
<feature type="domain" description="EGF-like" evidence="4">
    <location>
        <begin position="99"/>
        <end position="133"/>
    </location>
</feature>
<accession>D8LSB1</accession>
<dbReference type="InParanoid" id="D8LSB1"/>
<dbReference type="PANTHER" id="PTHR24035">
    <property type="entry name" value="MULTIPLE EPIDERMAL GROWTH FACTOR-LIKE DOMAINS PROTEIN"/>
    <property type="match status" value="1"/>
</dbReference>
<dbReference type="Gene3D" id="2.10.25.10">
    <property type="entry name" value="Laminin"/>
    <property type="match status" value="1"/>
</dbReference>
<dbReference type="Gene3D" id="2.60.120.260">
    <property type="entry name" value="Galactose-binding domain-like"/>
    <property type="match status" value="1"/>
</dbReference>
<dbReference type="PROSITE" id="PS00022">
    <property type="entry name" value="EGF_1"/>
    <property type="match status" value="2"/>
</dbReference>
<dbReference type="OrthoDB" id="6130531at2759"/>
<evidence type="ECO:0000256" key="3">
    <source>
        <dbReference type="SAM" id="MobiDB-lite"/>
    </source>
</evidence>
<dbReference type="SMART" id="SM00181">
    <property type="entry name" value="EGF"/>
    <property type="match status" value="5"/>
</dbReference>
<sequence length="799" mass="84817">MVAVKTACDVHRRSKGNIQEPREGGEGGSRGGTRTAGVQQCVLSSPRQHTRRRSKALCLVWRILVLVAVQRWSSSRSTSSSSNRTSAVLVLGASVSVGFGGGCPSACSGHGYCTGPSTETCACHQGWAGGDCSIRLCPSGAAWVDHATANNTAHAAYTECSNMGVCDRATGLCSCRTGFTGEACQRMECLNDCNGRGRCMSMREAAALIDGDSLEFEGVYDGWDADMIYGCLCDDGWEGYDCSKRSCPKGVDPFPDIVGEDEEQLIDCYCPGQCSGSLLLAFRGHSTRPIPFDASAELVKYRLEELDTVDVVSVNITGIGGMICSGNDGITSRVAFLLQHGPLSNMTADVASLASTTDDPSVVVYAKGHASGLNPHLFSQIGTKDAKECSDRGSCNRQTGHCMCYSKFSSSDGMGGEGDMGDCGYYDSYDPPTNCTTATPMWGSTSALCSGVGNCDQETWRCNCTESYTGGACELRDCDSGVAWFEEAAWNVSSGAEGGRTGLSVQCSAGGVCDESTGICSCRSGMFAGDACEVMDCPTCNDVGTCKDMEYFAATIISNGEAQEGYTYDLWDANKMRSCWCNRSMTVDNMFSGISTTHRGPYALADTDSHGYDCSLGRCPTGDHYHTPGVTDIQRVNCTAGLGVFTLSFRGETTVELDYFISAAGLEAALEATPWILDVNVTYTSGTTSACNDTEYIDIEFLTENGDLPLIKSSTDFLLRTDGTTPGLVTVEKVQTGTREDVECGAHGICVEEEGVCDCFVGYQSGDGTGSSGERGDCSWRNKYQTALFTGSGVAYDYN</sequence>
<evidence type="ECO:0000256" key="1">
    <source>
        <dbReference type="ARBA" id="ARBA00023157"/>
    </source>
</evidence>
<dbReference type="AlphaFoldDB" id="D8LSB1"/>
<dbReference type="InterPro" id="IPR013111">
    <property type="entry name" value="EGF_extracell"/>
</dbReference>
<gene>
    <name evidence="5" type="ORF">Esi_0070_0137</name>
</gene>
<dbReference type="PROSITE" id="PS01186">
    <property type="entry name" value="EGF_2"/>
    <property type="match status" value="2"/>
</dbReference>
<name>D8LSB1_ECTSI</name>
<keyword evidence="6" id="KW-1185">Reference proteome</keyword>
<dbReference type="InterPro" id="IPR000742">
    <property type="entry name" value="EGF"/>
</dbReference>
<evidence type="ECO:0000256" key="2">
    <source>
        <dbReference type="PROSITE-ProRule" id="PRU00076"/>
    </source>
</evidence>
<comment type="caution">
    <text evidence="2">Lacks conserved residue(s) required for the propagation of feature annotation.</text>
</comment>
<evidence type="ECO:0000313" key="5">
    <source>
        <dbReference type="EMBL" id="CBN75168.1"/>
    </source>
</evidence>
<proteinExistence type="predicted"/>
<dbReference type="Pfam" id="PF07974">
    <property type="entry name" value="EGF_2"/>
    <property type="match status" value="1"/>
</dbReference>
<evidence type="ECO:0000313" key="6">
    <source>
        <dbReference type="Proteomes" id="UP000002630"/>
    </source>
</evidence>
<dbReference type="eggNOG" id="KOG1225">
    <property type="taxonomic scope" value="Eukaryota"/>
</dbReference>
<dbReference type="PANTHER" id="PTHR24035:SF143">
    <property type="entry name" value="EGF-LIKE DOMAIN-CONTAINING PROTEIN"/>
    <property type="match status" value="1"/>
</dbReference>
<dbReference type="EMBL" id="FN648927">
    <property type="protein sequence ID" value="CBN75168.1"/>
    <property type="molecule type" value="Genomic_DNA"/>
</dbReference>
<feature type="region of interest" description="Disordered" evidence="3">
    <location>
        <begin position="1"/>
        <end position="35"/>
    </location>
</feature>
<feature type="disulfide bond" evidence="2">
    <location>
        <begin position="103"/>
        <end position="113"/>
    </location>
</feature>
<dbReference type="EMBL" id="FN649751">
    <property type="protein sequence ID" value="CBN75168.1"/>
    <property type="molecule type" value="Genomic_DNA"/>
</dbReference>
<keyword evidence="2" id="KW-0245">EGF-like domain</keyword>
<organism evidence="5 6">
    <name type="scientific">Ectocarpus siliculosus</name>
    <name type="common">Brown alga</name>
    <name type="synonym">Conferva siliculosa</name>
    <dbReference type="NCBI Taxonomy" id="2880"/>
    <lineage>
        <taxon>Eukaryota</taxon>
        <taxon>Sar</taxon>
        <taxon>Stramenopiles</taxon>
        <taxon>Ochrophyta</taxon>
        <taxon>PX clade</taxon>
        <taxon>Phaeophyceae</taxon>
        <taxon>Ectocarpales</taxon>
        <taxon>Ectocarpaceae</taxon>
        <taxon>Ectocarpus</taxon>
    </lineage>
</organism>
<evidence type="ECO:0000259" key="4">
    <source>
        <dbReference type="PROSITE" id="PS50026"/>
    </source>
</evidence>
<dbReference type="PRINTS" id="PR00011">
    <property type="entry name" value="EGFLAMININ"/>
</dbReference>
<dbReference type="STRING" id="2880.D8LSB1"/>